<dbReference type="AlphaFoldDB" id="A0AAV7SPA4"/>
<sequence>MLCLCRCGPVRAAASFLLSTRAKGPAGELPPGPLRGSSQEAERGKERRAGAERRILTTPFCRHVRRLNQSDASARLRSRADPGLPAGRNAPHPPVSDRPNEDMLEECVRSQ</sequence>
<name>A0AAV7SPA4_PLEWA</name>
<protein>
    <submittedName>
        <fullName evidence="2">Uncharacterized protein</fullName>
    </submittedName>
</protein>
<feature type="region of interest" description="Disordered" evidence="1">
    <location>
        <begin position="67"/>
        <end position="111"/>
    </location>
</feature>
<dbReference type="Proteomes" id="UP001066276">
    <property type="component" value="Chromosome 4_2"/>
</dbReference>
<keyword evidence="3" id="KW-1185">Reference proteome</keyword>
<accession>A0AAV7SPA4</accession>
<proteinExistence type="predicted"/>
<evidence type="ECO:0000313" key="2">
    <source>
        <dbReference type="EMBL" id="KAJ1165888.1"/>
    </source>
</evidence>
<gene>
    <name evidence="2" type="ORF">NDU88_006305</name>
</gene>
<dbReference type="EMBL" id="JANPWB010000008">
    <property type="protein sequence ID" value="KAJ1165888.1"/>
    <property type="molecule type" value="Genomic_DNA"/>
</dbReference>
<organism evidence="2 3">
    <name type="scientific">Pleurodeles waltl</name>
    <name type="common">Iberian ribbed newt</name>
    <dbReference type="NCBI Taxonomy" id="8319"/>
    <lineage>
        <taxon>Eukaryota</taxon>
        <taxon>Metazoa</taxon>
        <taxon>Chordata</taxon>
        <taxon>Craniata</taxon>
        <taxon>Vertebrata</taxon>
        <taxon>Euteleostomi</taxon>
        <taxon>Amphibia</taxon>
        <taxon>Batrachia</taxon>
        <taxon>Caudata</taxon>
        <taxon>Salamandroidea</taxon>
        <taxon>Salamandridae</taxon>
        <taxon>Pleurodelinae</taxon>
        <taxon>Pleurodeles</taxon>
    </lineage>
</organism>
<reference evidence="2" key="1">
    <citation type="journal article" date="2022" name="bioRxiv">
        <title>Sequencing and chromosome-scale assembly of the giantPleurodeles waltlgenome.</title>
        <authorList>
            <person name="Brown T."/>
            <person name="Elewa A."/>
            <person name="Iarovenko S."/>
            <person name="Subramanian E."/>
            <person name="Araus A.J."/>
            <person name="Petzold A."/>
            <person name="Susuki M."/>
            <person name="Suzuki K.-i.T."/>
            <person name="Hayashi T."/>
            <person name="Toyoda A."/>
            <person name="Oliveira C."/>
            <person name="Osipova E."/>
            <person name="Leigh N.D."/>
            <person name="Simon A."/>
            <person name="Yun M.H."/>
        </authorList>
    </citation>
    <scope>NUCLEOTIDE SEQUENCE</scope>
    <source>
        <strain evidence="2">20211129_DDA</strain>
        <tissue evidence="2">Liver</tissue>
    </source>
</reference>
<evidence type="ECO:0000313" key="3">
    <source>
        <dbReference type="Proteomes" id="UP001066276"/>
    </source>
</evidence>
<evidence type="ECO:0000256" key="1">
    <source>
        <dbReference type="SAM" id="MobiDB-lite"/>
    </source>
</evidence>
<feature type="compositionally biased region" description="Basic and acidic residues" evidence="1">
    <location>
        <begin position="98"/>
        <end position="111"/>
    </location>
</feature>
<feature type="region of interest" description="Disordered" evidence="1">
    <location>
        <begin position="20"/>
        <end position="55"/>
    </location>
</feature>
<feature type="compositionally biased region" description="Basic and acidic residues" evidence="1">
    <location>
        <begin position="40"/>
        <end position="55"/>
    </location>
</feature>
<comment type="caution">
    <text evidence="2">The sequence shown here is derived from an EMBL/GenBank/DDBJ whole genome shotgun (WGS) entry which is preliminary data.</text>
</comment>